<keyword evidence="4 6" id="KW-1133">Transmembrane helix</keyword>
<comment type="subcellular location">
    <subcellularLocation>
        <location evidence="1 6">Membrane</location>
        <topology evidence="1 6">Multi-pass membrane protein</topology>
    </subcellularLocation>
</comment>
<keyword evidence="6" id="KW-0592">Phosphate transport</keyword>
<organism evidence="7 8">
    <name type="scientific">Aestuariibaculum sediminum</name>
    <dbReference type="NCBI Taxonomy" id="2770637"/>
    <lineage>
        <taxon>Bacteria</taxon>
        <taxon>Pseudomonadati</taxon>
        <taxon>Bacteroidota</taxon>
        <taxon>Flavobacteriia</taxon>
        <taxon>Flavobacteriales</taxon>
        <taxon>Flavobacteriaceae</taxon>
    </lineage>
</organism>
<evidence type="ECO:0000256" key="4">
    <source>
        <dbReference type="ARBA" id="ARBA00022989"/>
    </source>
</evidence>
<comment type="similarity">
    <text evidence="6">Belongs to the inorganic phosphate transporter (PiT) (TC 2.A.20) family.</text>
</comment>
<gene>
    <name evidence="7" type="ORF">ICJ83_05015</name>
</gene>
<feature type="transmembrane region" description="Helical" evidence="6">
    <location>
        <begin position="253"/>
        <end position="272"/>
    </location>
</feature>
<feature type="transmembrane region" description="Helical" evidence="6">
    <location>
        <begin position="313"/>
        <end position="331"/>
    </location>
</feature>
<dbReference type="EMBL" id="JACVXB010000001">
    <property type="protein sequence ID" value="MBD0831488.1"/>
    <property type="molecule type" value="Genomic_DNA"/>
</dbReference>
<proteinExistence type="inferred from homology"/>
<dbReference type="PANTHER" id="PTHR11101">
    <property type="entry name" value="PHOSPHATE TRANSPORTER"/>
    <property type="match status" value="1"/>
</dbReference>
<feature type="transmembrane region" description="Helical" evidence="6">
    <location>
        <begin position="83"/>
        <end position="102"/>
    </location>
</feature>
<dbReference type="Pfam" id="PF01384">
    <property type="entry name" value="PHO4"/>
    <property type="match status" value="1"/>
</dbReference>
<keyword evidence="8" id="KW-1185">Reference proteome</keyword>
<dbReference type="InterPro" id="IPR001204">
    <property type="entry name" value="Phos_transporter"/>
</dbReference>
<name>A0A8J6PZ14_9FLAO</name>
<accession>A0A8J6PZ14</accession>
<evidence type="ECO:0000313" key="7">
    <source>
        <dbReference type="EMBL" id="MBD0831488.1"/>
    </source>
</evidence>
<evidence type="ECO:0000256" key="1">
    <source>
        <dbReference type="ARBA" id="ARBA00004141"/>
    </source>
</evidence>
<feature type="transmembrane region" description="Helical" evidence="6">
    <location>
        <begin position="228"/>
        <end position="246"/>
    </location>
</feature>
<dbReference type="Proteomes" id="UP000600588">
    <property type="component" value="Unassembled WGS sequence"/>
</dbReference>
<keyword evidence="2 6" id="KW-0813">Transport</keyword>
<keyword evidence="3 6" id="KW-0812">Transmembrane</keyword>
<sequence>MDNLYLLMLIAIAVLAVVDIVVGVSNDAVNFLNSAIGSKAIPFKTIMIVASLGIFIGAVFSSGMMEVARKGIFVPGEFFFDEIMIIFMAVMITDILLLDFFNTLGLPTSTTVSIVFNLLGAAVVMALIKTSVSDTETMADIGKYINSDKALTIILGILLSVLIAFTVGALVQWISRLIFTFHFEKKMKHFGALFGGFSLTAITYFIFLKGLKGTPYYSQMKDSVEGNQIFIVLGSFVFWTIFAYAFQKLTKKSILLIVIAVGTFGLALAFSGNDLVNFIGVPMAAYHSYEAWLASGLDASAFSMGVLEKKVPAEPLLLFISGGVMVVTLWLSKKARTVADTEINLSHQGDTHEKFQPNSLSRGVVKATTFLSDTFEAIVPKGIQESLNVRFEKHEALLSKEKAKDAPAFDMIRASVNLMVAGVLIAIATSMKLPLSTTYVTFMVAMGTSFADRAWGRESAVYRVAGVLNVIGGWFFTAIGAFIASGFVAFLIHWNPSVMTPILLLLTGLIIYRNYKAHKKSSAPKSLEEDYLKQGESSSIQGVIHESATNIASVVRRGNKIYTNAINGLAKQDLNMLKKNKKQIVKLSEEVDALRDNIFYFIKNLDESSVGASNFYIHILGYLQDMVQSLEYIAKVSHKHVNNNHKKLKFNQIKELKEVDERFDTLFNNIQNAYNSQSFEEISVILGRKAEITSLVTDKIQKQVERTRTEESSPKNTTLYFSLLLETKDLLNATMNLLEEYDHAHDASVKPATIKTEEAKA</sequence>
<protein>
    <recommendedName>
        <fullName evidence="6">Phosphate transporter</fullName>
    </recommendedName>
</protein>
<evidence type="ECO:0000256" key="3">
    <source>
        <dbReference type="ARBA" id="ARBA00022692"/>
    </source>
</evidence>
<keyword evidence="5 6" id="KW-0472">Membrane</keyword>
<reference evidence="7 8" key="1">
    <citation type="submission" date="2020-09" db="EMBL/GenBank/DDBJ databases">
        <title>TT11 complete genome.</title>
        <authorList>
            <person name="Wu Z."/>
        </authorList>
    </citation>
    <scope>NUCLEOTIDE SEQUENCE [LARGE SCALE GENOMIC DNA]</scope>
    <source>
        <strain evidence="7 8">TT11</strain>
    </source>
</reference>
<feature type="transmembrane region" description="Helical" evidence="6">
    <location>
        <begin position="6"/>
        <end position="29"/>
    </location>
</feature>
<feature type="transmembrane region" description="Helical" evidence="6">
    <location>
        <begin position="41"/>
        <end position="63"/>
    </location>
</feature>
<evidence type="ECO:0000256" key="5">
    <source>
        <dbReference type="ARBA" id="ARBA00023136"/>
    </source>
</evidence>
<dbReference type="GO" id="GO:0035435">
    <property type="term" value="P:phosphate ion transmembrane transport"/>
    <property type="evidence" value="ECO:0007669"/>
    <property type="project" value="TreeGrafter"/>
</dbReference>
<dbReference type="GO" id="GO:0005315">
    <property type="term" value="F:phosphate transmembrane transporter activity"/>
    <property type="evidence" value="ECO:0007669"/>
    <property type="project" value="InterPro"/>
</dbReference>
<feature type="transmembrane region" description="Helical" evidence="6">
    <location>
        <begin position="190"/>
        <end position="208"/>
    </location>
</feature>
<evidence type="ECO:0000313" key="8">
    <source>
        <dbReference type="Proteomes" id="UP000600588"/>
    </source>
</evidence>
<evidence type="ECO:0000256" key="6">
    <source>
        <dbReference type="RuleBase" id="RU363058"/>
    </source>
</evidence>
<feature type="transmembrane region" description="Helical" evidence="6">
    <location>
        <begin position="411"/>
        <end position="431"/>
    </location>
</feature>
<feature type="transmembrane region" description="Helical" evidence="6">
    <location>
        <begin position="437"/>
        <end position="455"/>
    </location>
</feature>
<feature type="transmembrane region" description="Helical" evidence="6">
    <location>
        <begin position="498"/>
        <end position="515"/>
    </location>
</feature>
<dbReference type="AlphaFoldDB" id="A0A8J6PZ14"/>
<feature type="transmembrane region" description="Helical" evidence="6">
    <location>
        <begin position="114"/>
        <end position="132"/>
    </location>
</feature>
<dbReference type="RefSeq" id="WP_188229246.1">
    <property type="nucleotide sequence ID" value="NZ_JACVXB010000001.1"/>
</dbReference>
<dbReference type="GO" id="GO:0016020">
    <property type="term" value="C:membrane"/>
    <property type="evidence" value="ECO:0007669"/>
    <property type="project" value="UniProtKB-SubCell"/>
</dbReference>
<feature type="transmembrane region" description="Helical" evidence="6">
    <location>
        <begin position="467"/>
        <end position="492"/>
    </location>
</feature>
<evidence type="ECO:0000256" key="2">
    <source>
        <dbReference type="ARBA" id="ARBA00022448"/>
    </source>
</evidence>
<comment type="caution">
    <text evidence="7">The sequence shown here is derived from an EMBL/GenBank/DDBJ whole genome shotgun (WGS) entry which is preliminary data.</text>
</comment>
<feature type="transmembrane region" description="Helical" evidence="6">
    <location>
        <begin position="152"/>
        <end position="178"/>
    </location>
</feature>
<dbReference type="PANTHER" id="PTHR11101:SF16">
    <property type="entry name" value="PHOSPHATE TRANSPORTER"/>
    <property type="match status" value="1"/>
</dbReference>